<evidence type="ECO:0000256" key="2">
    <source>
        <dbReference type="ARBA" id="ARBA00010617"/>
    </source>
</evidence>
<evidence type="ECO:0000256" key="4">
    <source>
        <dbReference type="ARBA" id="ARBA00023002"/>
    </source>
</evidence>
<organism evidence="7 8">
    <name type="scientific">Forsythia ovata</name>
    <dbReference type="NCBI Taxonomy" id="205694"/>
    <lineage>
        <taxon>Eukaryota</taxon>
        <taxon>Viridiplantae</taxon>
        <taxon>Streptophyta</taxon>
        <taxon>Embryophyta</taxon>
        <taxon>Tracheophyta</taxon>
        <taxon>Spermatophyta</taxon>
        <taxon>Magnoliopsida</taxon>
        <taxon>eudicotyledons</taxon>
        <taxon>Gunneridae</taxon>
        <taxon>Pentapetalae</taxon>
        <taxon>asterids</taxon>
        <taxon>lamiids</taxon>
        <taxon>Lamiales</taxon>
        <taxon>Oleaceae</taxon>
        <taxon>Forsythieae</taxon>
        <taxon>Forsythia</taxon>
    </lineage>
</organism>
<reference evidence="8" key="1">
    <citation type="submission" date="2024-07" db="EMBL/GenBank/DDBJ databases">
        <title>Two chromosome-level genome assemblies of Korean endemic species Abeliophyllum distichum and Forsythia ovata (Oleaceae).</title>
        <authorList>
            <person name="Jang H."/>
        </authorList>
    </citation>
    <scope>NUCLEOTIDE SEQUENCE [LARGE SCALE GENOMIC DNA]</scope>
</reference>
<evidence type="ECO:0000313" key="7">
    <source>
        <dbReference type="EMBL" id="KAL2455629.1"/>
    </source>
</evidence>
<comment type="cofactor">
    <cofactor evidence="1">
        <name>heme</name>
        <dbReference type="ChEBI" id="CHEBI:30413"/>
    </cofactor>
</comment>
<dbReference type="InterPro" id="IPR036396">
    <property type="entry name" value="Cyt_P450_sf"/>
</dbReference>
<proteinExistence type="inferred from homology"/>
<gene>
    <name evidence="7" type="ORF">Fot_57372</name>
</gene>
<protein>
    <submittedName>
        <fullName evidence="7">Cytochrome</fullName>
    </submittedName>
</protein>
<name>A0ABD1NVK4_9LAMI</name>
<comment type="similarity">
    <text evidence="2">Belongs to the cytochrome P450 family.</text>
</comment>
<evidence type="ECO:0000256" key="5">
    <source>
        <dbReference type="ARBA" id="ARBA00023004"/>
    </source>
</evidence>
<keyword evidence="8" id="KW-1185">Reference proteome</keyword>
<keyword evidence="4" id="KW-0560">Oxidoreductase</keyword>
<keyword evidence="5" id="KW-0408">Iron</keyword>
<evidence type="ECO:0000256" key="6">
    <source>
        <dbReference type="SAM" id="MobiDB-lite"/>
    </source>
</evidence>
<dbReference type="EMBL" id="JBFOLJ010000105">
    <property type="protein sequence ID" value="KAL2455629.1"/>
    <property type="molecule type" value="Genomic_DNA"/>
</dbReference>
<comment type="caution">
    <text evidence="7">The sequence shown here is derived from an EMBL/GenBank/DDBJ whole genome shotgun (WGS) entry which is preliminary data.</text>
</comment>
<dbReference type="SUPFAM" id="SSF48264">
    <property type="entry name" value="Cytochrome P450"/>
    <property type="match status" value="1"/>
</dbReference>
<feature type="compositionally biased region" description="Polar residues" evidence="6">
    <location>
        <begin position="21"/>
        <end position="30"/>
    </location>
</feature>
<sequence>MELRELFSRQGHASSDWELDNASSSLASTEQVEEHINGDQDSAQLDGTERNPFLFSSPLGNALQPLLDHELQDSNWPCNNSEQHLGIKGPSLKKIFDVLGDGIFASESEIWENQRRIAMSLINHSQFQNFAVKTSSNIVENRLIPFLEHVAELGIQVDMQELFKRYSFDNTSMLLFGRDLETLCIGLPDLKQEKAFTDMEEAVMNRHIIPEICWKFQKWLQIGHEKKLREAKQVVDQFLTDFISLKCQKLKVGNEEEEDLDLLTNYMKIMAEKSSDSEEISEKNLKDELLNLAFAGKNAVSACLAWLFWLLATNPKEENKIRQEILKFSPVGKWKFSSTEELKKMVFLHGAICESLHLYLPVALQHKTPVKPDILPTGQPFNANTKTVGWSQYGEKIAWSLSQEDGSQKEEESNMSNLSSFLHSMQDPKVENGLNVEVSRCD</sequence>
<dbReference type="AlphaFoldDB" id="A0ABD1NVK4"/>
<accession>A0ABD1NVK4</accession>
<dbReference type="Gene3D" id="1.10.630.10">
    <property type="entry name" value="Cytochrome P450"/>
    <property type="match status" value="1"/>
</dbReference>
<dbReference type="GO" id="GO:0016491">
    <property type="term" value="F:oxidoreductase activity"/>
    <property type="evidence" value="ECO:0007669"/>
    <property type="project" value="UniProtKB-KW"/>
</dbReference>
<evidence type="ECO:0000256" key="3">
    <source>
        <dbReference type="ARBA" id="ARBA00022723"/>
    </source>
</evidence>
<feature type="region of interest" description="Disordered" evidence="6">
    <location>
        <begin position="18"/>
        <end position="50"/>
    </location>
</feature>
<dbReference type="InterPro" id="IPR001128">
    <property type="entry name" value="Cyt_P450"/>
</dbReference>
<dbReference type="GO" id="GO:0046872">
    <property type="term" value="F:metal ion binding"/>
    <property type="evidence" value="ECO:0007669"/>
    <property type="project" value="UniProtKB-KW"/>
</dbReference>
<evidence type="ECO:0000256" key="1">
    <source>
        <dbReference type="ARBA" id="ARBA00001971"/>
    </source>
</evidence>
<dbReference type="PANTHER" id="PTHR24296">
    <property type="entry name" value="CYTOCHROME P450"/>
    <property type="match status" value="1"/>
</dbReference>
<dbReference type="Pfam" id="PF00067">
    <property type="entry name" value="p450"/>
    <property type="match status" value="1"/>
</dbReference>
<keyword evidence="3" id="KW-0479">Metal-binding</keyword>
<dbReference type="Proteomes" id="UP001604277">
    <property type="component" value="Unassembled WGS sequence"/>
</dbReference>
<evidence type="ECO:0000313" key="8">
    <source>
        <dbReference type="Proteomes" id="UP001604277"/>
    </source>
</evidence>